<feature type="transmembrane region" description="Helical" evidence="11">
    <location>
        <begin position="6"/>
        <end position="24"/>
    </location>
</feature>
<keyword evidence="6 11" id="KW-1133">Transmembrane helix</keyword>
<keyword evidence="7 11" id="KW-0496">Mitochondrion</keyword>
<protein>
    <recommendedName>
        <fullName evidence="4 11">MICOS complex subunit MIC12</fullName>
    </recommendedName>
    <alternativeName>
        <fullName evidence="10 11">Altered inheritance of mitochondria protein 5, mitochondrial</fullName>
    </alternativeName>
    <alternativeName>
        <fullName evidence="9 11">Found in mitochondrial proteome protein 51</fullName>
    </alternativeName>
</protein>
<dbReference type="Proteomes" id="UP001590951">
    <property type="component" value="Unassembled WGS sequence"/>
</dbReference>
<evidence type="ECO:0000256" key="10">
    <source>
        <dbReference type="ARBA" id="ARBA00032985"/>
    </source>
</evidence>
<comment type="subcellular location">
    <subcellularLocation>
        <location evidence="2">Membrane</location>
    </subcellularLocation>
    <subcellularLocation>
        <location evidence="11">Mitochondrion inner membrane</location>
        <topology evidence="11">Single-pass membrane protein</topology>
    </subcellularLocation>
</comment>
<comment type="similarity">
    <text evidence="3 11">Belongs to the MICOS complex subunit Mic12 family.</text>
</comment>
<dbReference type="Pfam" id="PF17050">
    <property type="entry name" value="AIM5"/>
    <property type="match status" value="1"/>
</dbReference>
<evidence type="ECO:0000256" key="11">
    <source>
        <dbReference type="RuleBase" id="RU363010"/>
    </source>
</evidence>
<keyword evidence="13" id="KW-1185">Reference proteome</keyword>
<comment type="caution">
    <text evidence="12">The sequence shown here is derived from an EMBL/GenBank/DDBJ whole genome shotgun (WGS) entry which is preliminary data.</text>
</comment>
<sequence length="126" mass="14396">MGFTTSLFAGITLTSTTLYLSLLYHQRSRAHQATLLHQKSLLLNSITDPHLASELATIQEENYSGGLREGIRDYRLQRASLVERWKDGWNREVEGAVRWVQGVDWRGIRGGAESRARGWKEGERRV</sequence>
<evidence type="ECO:0000256" key="7">
    <source>
        <dbReference type="ARBA" id="ARBA00023128"/>
    </source>
</evidence>
<evidence type="ECO:0000256" key="8">
    <source>
        <dbReference type="ARBA" id="ARBA00023136"/>
    </source>
</evidence>
<evidence type="ECO:0000256" key="5">
    <source>
        <dbReference type="ARBA" id="ARBA00022692"/>
    </source>
</evidence>
<evidence type="ECO:0000313" key="13">
    <source>
        <dbReference type="Proteomes" id="UP001590951"/>
    </source>
</evidence>
<accession>A0ABR4BN15</accession>
<evidence type="ECO:0000256" key="1">
    <source>
        <dbReference type="ARBA" id="ARBA00002689"/>
    </source>
</evidence>
<organism evidence="12 13">
    <name type="scientific">Lepraria finkii</name>
    <dbReference type="NCBI Taxonomy" id="1340010"/>
    <lineage>
        <taxon>Eukaryota</taxon>
        <taxon>Fungi</taxon>
        <taxon>Dikarya</taxon>
        <taxon>Ascomycota</taxon>
        <taxon>Pezizomycotina</taxon>
        <taxon>Lecanoromycetes</taxon>
        <taxon>OSLEUM clade</taxon>
        <taxon>Lecanoromycetidae</taxon>
        <taxon>Lecanorales</taxon>
        <taxon>Lecanorineae</taxon>
        <taxon>Stereocaulaceae</taxon>
        <taxon>Lepraria</taxon>
    </lineage>
</organism>
<gene>
    <name evidence="12" type="ORF">ABVK25_002391</name>
</gene>
<keyword evidence="11" id="KW-0999">Mitochondrion inner membrane</keyword>
<keyword evidence="8 11" id="KW-0472">Membrane</keyword>
<dbReference type="EMBL" id="JBHFEH010000005">
    <property type="protein sequence ID" value="KAL2057338.1"/>
    <property type="molecule type" value="Genomic_DNA"/>
</dbReference>
<evidence type="ECO:0000256" key="3">
    <source>
        <dbReference type="ARBA" id="ARBA00009188"/>
    </source>
</evidence>
<proteinExistence type="inferred from homology"/>
<name>A0ABR4BN15_9LECA</name>
<comment type="function">
    <text evidence="1 11">Component of the MICOS complex, a large protein complex of the mitochondrial inner membrane that plays crucial roles in the maintenance of crista junctions, inner membrane architecture, and formation of contact sites to the outer membrane.</text>
</comment>
<evidence type="ECO:0000313" key="12">
    <source>
        <dbReference type="EMBL" id="KAL2057338.1"/>
    </source>
</evidence>
<keyword evidence="5 11" id="KW-0812">Transmembrane</keyword>
<evidence type="ECO:0000256" key="4">
    <source>
        <dbReference type="ARBA" id="ARBA00018170"/>
    </source>
</evidence>
<comment type="subunit">
    <text evidence="11">Component of the mitochondrial contact site and cristae organizing system (MICOS) complex.</text>
</comment>
<evidence type="ECO:0000256" key="9">
    <source>
        <dbReference type="ARBA" id="ARBA00032159"/>
    </source>
</evidence>
<evidence type="ECO:0000256" key="2">
    <source>
        <dbReference type="ARBA" id="ARBA00004370"/>
    </source>
</evidence>
<reference evidence="12 13" key="1">
    <citation type="submission" date="2024-09" db="EMBL/GenBank/DDBJ databases">
        <title>Rethinking Asexuality: The Enigmatic Case of Functional Sexual Genes in Lepraria (Stereocaulaceae).</title>
        <authorList>
            <person name="Doellman M."/>
            <person name="Sun Y."/>
            <person name="Barcenas-Pena A."/>
            <person name="Lumbsch H.T."/>
            <person name="Grewe F."/>
        </authorList>
    </citation>
    <scope>NUCLEOTIDE SEQUENCE [LARGE SCALE GENOMIC DNA]</scope>
    <source>
        <strain evidence="12 13">Grewe 0041</strain>
    </source>
</reference>
<evidence type="ECO:0000256" key="6">
    <source>
        <dbReference type="ARBA" id="ARBA00022989"/>
    </source>
</evidence>
<dbReference type="InterPro" id="IPR031463">
    <property type="entry name" value="Mic12"/>
</dbReference>